<feature type="compositionally biased region" description="Polar residues" evidence="3">
    <location>
        <begin position="511"/>
        <end position="528"/>
    </location>
</feature>
<dbReference type="AlphaFoldDB" id="A0ABD0TEI8"/>
<proteinExistence type="inferred from homology"/>
<dbReference type="Pfam" id="PF12928">
    <property type="entry name" value="tRNA_int_end_N2"/>
    <property type="match status" value="1"/>
</dbReference>
<dbReference type="EMBL" id="JBEDNZ010000006">
    <property type="protein sequence ID" value="KAL0841479.1"/>
    <property type="molecule type" value="Genomic_DNA"/>
</dbReference>
<feature type="domain" description="tRNA-splicing endonuclease subunit Sen54 N-terminal" evidence="4">
    <location>
        <begin position="55"/>
        <end position="117"/>
    </location>
</feature>
<comment type="similarity">
    <text evidence="1">Belongs to the SEN54 family.</text>
</comment>
<evidence type="ECO:0000256" key="1">
    <source>
        <dbReference type="ARBA" id="ARBA00005736"/>
    </source>
</evidence>
<accession>A0ABD0TEI8</accession>
<dbReference type="InterPro" id="IPR024337">
    <property type="entry name" value="tRNA_splic_suSen54"/>
</dbReference>
<dbReference type="PANTHER" id="PTHR21027">
    <property type="entry name" value="TRNA-SPLICING ENDONUCLEASE SUBUNIT SEN54"/>
    <property type="match status" value="1"/>
</dbReference>
<feature type="compositionally biased region" description="Basic and acidic residues" evidence="3">
    <location>
        <begin position="212"/>
        <end position="236"/>
    </location>
</feature>
<feature type="compositionally biased region" description="Basic and acidic residues" evidence="3">
    <location>
        <begin position="176"/>
        <end position="185"/>
    </location>
</feature>
<dbReference type="PANTHER" id="PTHR21027:SF1">
    <property type="entry name" value="TRNA-SPLICING ENDONUCLEASE SUBUNIT SEN54"/>
    <property type="match status" value="1"/>
</dbReference>
<feature type="region of interest" description="Disordered" evidence="3">
    <location>
        <begin position="167"/>
        <end position="266"/>
    </location>
</feature>
<protein>
    <recommendedName>
        <fullName evidence="4">tRNA-splicing endonuclease subunit Sen54 N-terminal domain-containing protein</fullName>
    </recommendedName>
</protein>
<name>A0ABD0TEI8_LOXSC</name>
<evidence type="ECO:0000256" key="3">
    <source>
        <dbReference type="SAM" id="MobiDB-lite"/>
    </source>
</evidence>
<keyword evidence="2" id="KW-0819">tRNA processing</keyword>
<evidence type="ECO:0000256" key="2">
    <source>
        <dbReference type="ARBA" id="ARBA00022694"/>
    </source>
</evidence>
<gene>
    <name evidence="5" type="ORF">ABMA28_015156</name>
</gene>
<evidence type="ECO:0000313" key="5">
    <source>
        <dbReference type="EMBL" id="KAL0841479.1"/>
    </source>
</evidence>
<feature type="region of interest" description="Disordered" evidence="3">
    <location>
        <begin position="602"/>
        <end position="622"/>
    </location>
</feature>
<feature type="compositionally biased region" description="Basic and acidic residues" evidence="3">
    <location>
        <begin position="246"/>
        <end position="259"/>
    </location>
</feature>
<sequence length="947" mass="109044">MEKFKLLSGDEIVAKGATKIEVTLPEIGLKDVTPDGSWLEQKQIQSALEARKHLVEAQRIEKSGVLSHAEWRDELKLAEVTQQCGGHWQFFGHARDRILYLKPEEALYLMEVNCLLLKYCGVRVSLQQAYSLLLSEDFSIIQYKVYASLSRVGYKVFRHVYKPEDKKTCENNQSGEETKIHETGLKENTANNLAVETEENKLNENETCSMEVDNKTESEEHNEPSTKETGSKKMEIDLQTVEESDTDKQINEIDIKDGDELSGNSPEVMNNNKDSSLMDIDNTSVNTNNSSDVLLSNLCLPNQRQDPDISENKTVSDACSPSHNINSAHMDPLRRYCQWKLQKLKSRQEKSRKATDNHKYFENCPDVLKSQIITVKVPREEFIPKNIFLNNLCYVLNVDNIRKKNNTPVSTDSAYSLPDEVNGAHIRRVTDSYAYNRPNPQTQPNSIPNFFQNFRSNIPFRHFGYFRPRTNTHYFQFNLFYQRPFTGNFMPRFQFYPRMHMPMFPGYTSNITNSIENDDNTNTQSNAQQRRRNSPKTLHFEAIKNLAVRLRQLCLAGNVNPDNIHALQRIINTYNERYRARLRLTEDYEIVNDETIVDTIELDDDDEESKAKRPRLADKDDSVNENLNKIRQIANKLKTLEAQNKTCARHRRALSSLIKTFNKSFNADIYMNDNFEVLDRRLINLDSDSDSDCVVEVSPIVPGKKLRNPFNILKRLSEKQVGQTTSRLESAASPSQSDLSSYDFHEVLQKSFKKPWLPDKGDFGRPAVIQRDTMNARIIETKKEEYLLDFYKTQSFNNWVDLKIAFLENIEDTNAILHTEAMMDSNIDLRSLVRSEDCTDMSSVLKKLRIIKSNKDVNEECKLAIDFDVYNRDVQNFRKTNKPTPHFRIVCIDETSAYPSGIDIATLHSKYEDNVSILFAVVGISSISYLQMNPVDLPVYVPSSDLG</sequence>
<dbReference type="InterPro" id="IPR024336">
    <property type="entry name" value="tRNA_splic_suSen54_N"/>
</dbReference>
<feature type="compositionally biased region" description="Basic and acidic residues" evidence="3">
    <location>
        <begin position="609"/>
        <end position="622"/>
    </location>
</feature>
<reference evidence="5 6" key="1">
    <citation type="submission" date="2024-06" db="EMBL/GenBank/DDBJ databases">
        <title>A chromosome-level genome assembly of beet webworm, Loxostege sticticalis.</title>
        <authorList>
            <person name="Zhang Y."/>
        </authorList>
    </citation>
    <scope>NUCLEOTIDE SEQUENCE [LARGE SCALE GENOMIC DNA]</scope>
    <source>
        <strain evidence="5">AQ028</strain>
        <tissue evidence="5">Male pupae</tissue>
    </source>
</reference>
<organism evidence="5 6">
    <name type="scientific">Loxostege sticticalis</name>
    <name type="common">Beet webworm moth</name>
    <dbReference type="NCBI Taxonomy" id="481309"/>
    <lineage>
        <taxon>Eukaryota</taxon>
        <taxon>Metazoa</taxon>
        <taxon>Ecdysozoa</taxon>
        <taxon>Arthropoda</taxon>
        <taxon>Hexapoda</taxon>
        <taxon>Insecta</taxon>
        <taxon>Pterygota</taxon>
        <taxon>Neoptera</taxon>
        <taxon>Endopterygota</taxon>
        <taxon>Lepidoptera</taxon>
        <taxon>Glossata</taxon>
        <taxon>Ditrysia</taxon>
        <taxon>Pyraloidea</taxon>
        <taxon>Crambidae</taxon>
        <taxon>Pyraustinae</taxon>
        <taxon>Loxostege</taxon>
    </lineage>
</organism>
<dbReference type="GO" id="GO:0008033">
    <property type="term" value="P:tRNA processing"/>
    <property type="evidence" value="ECO:0007669"/>
    <property type="project" value="UniProtKB-KW"/>
</dbReference>
<feature type="region of interest" description="Disordered" evidence="3">
    <location>
        <begin position="511"/>
        <end position="536"/>
    </location>
</feature>
<evidence type="ECO:0000259" key="4">
    <source>
        <dbReference type="Pfam" id="PF12928"/>
    </source>
</evidence>
<evidence type="ECO:0000313" key="6">
    <source>
        <dbReference type="Proteomes" id="UP001549921"/>
    </source>
</evidence>
<comment type="caution">
    <text evidence="5">The sequence shown here is derived from an EMBL/GenBank/DDBJ whole genome shotgun (WGS) entry which is preliminary data.</text>
</comment>
<dbReference type="Proteomes" id="UP001549921">
    <property type="component" value="Unassembled WGS sequence"/>
</dbReference>